<reference evidence="3 4" key="1">
    <citation type="journal article" date="2021" name="Sci. Rep.">
        <title>The genome of the diatom Chaetoceros tenuissimus carries an ancient integrated fragment of an extant virus.</title>
        <authorList>
            <person name="Hongo Y."/>
            <person name="Kimura K."/>
            <person name="Takaki Y."/>
            <person name="Yoshida Y."/>
            <person name="Baba S."/>
            <person name="Kobayashi G."/>
            <person name="Nagasaki K."/>
            <person name="Hano T."/>
            <person name="Tomaru Y."/>
        </authorList>
    </citation>
    <scope>NUCLEOTIDE SEQUENCE [LARGE SCALE GENOMIC DNA]</scope>
    <source>
        <strain evidence="3 4">NIES-3715</strain>
    </source>
</reference>
<dbReference type="Proteomes" id="UP001054902">
    <property type="component" value="Unassembled WGS sequence"/>
</dbReference>
<evidence type="ECO:0000313" key="3">
    <source>
        <dbReference type="EMBL" id="GFH61768.1"/>
    </source>
</evidence>
<dbReference type="EMBL" id="BLLK01000075">
    <property type="protein sequence ID" value="GFH61768.1"/>
    <property type="molecule type" value="Genomic_DNA"/>
</dbReference>
<protein>
    <submittedName>
        <fullName evidence="3">Uncharacterized protein</fullName>
    </submittedName>
</protein>
<proteinExistence type="predicted"/>
<gene>
    <name evidence="3" type="ORF">CTEN210_18244</name>
</gene>
<keyword evidence="1" id="KW-0175">Coiled coil</keyword>
<feature type="compositionally biased region" description="Polar residues" evidence="2">
    <location>
        <begin position="47"/>
        <end position="62"/>
    </location>
</feature>
<sequence length="210" mass="23716">MEINGIFESDTNTKKEEEKNWEDSCGNHGVARSSLSLTISQEKEATTHTSTPPIVSNATTSSDTFTNILPPTSAFTNNEISILSLMNQLSESYATSHNDFYCPSLLNDISGLARNNVSSSDFLLTSALLLTQIERQRQMDNQCKVSNTYSIFSGFQLLPDAQKDLITSTLSQHINLALEEQHRRSMDIYQQLQHRVNELKENYERIIDNF</sequence>
<feature type="compositionally biased region" description="Basic and acidic residues" evidence="2">
    <location>
        <begin position="11"/>
        <end position="22"/>
    </location>
</feature>
<evidence type="ECO:0000313" key="4">
    <source>
        <dbReference type="Proteomes" id="UP001054902"/>
    </source>
</evidence>
<feature type="region of interest" description="Disordered" evidence="2">
    <location>
        <begin position="42"/>
        <end position="62"/>
    </location>
</feature>
<feature type="coiled-coil region" evidence="1">
    <location>
        <begin position="182"/>
        <end position="209"/>
    </location>
</feature>
<keyword evidence="4" id="KW-1185">Reference proteome</keyword>
<name>A0AAD3DCA6_9STRA</name>
<comment type="caution">
    <text evidence="3">The sequence shown here is derived from an EMBL/GenBank/DDBJ whole genome shotgun (WGS) entry which is preliminary data.</text>
</comment>
<evidence type="ECO:0000256" key="2">
    <source>
        <dbReference type="SAM" id="MobiDB-lite"/>
    </source>
</evidence>
<accession>A0AAD3DCA6</accession>
<evidence type="ECO:0000256" key="1">
    <source>
        <dbReference type="SAM" id="Coils"/>
    </source>
</evidence>
<feature type="region of interest" description="Disordered" evidence="2">
    <location>
        <begin position="1"/>
        <end position="27"/>
    </location>
</feature>
<dbReference type="AlphaFoldDB" id="A0AAD3DCA6"/>
<organism evidence="3 4">
    <name type="scientific">Chaetoceros tenuissimus</name>
    <dbReference type="NCBI Taxonomy" id="426638"/>
    <lineage>
        <taxon>Eukaryota</taxon>
        <taxon>Sar</taxon>
        <taxon>Stramenopiles</taxon>
        <taxon>Ochrophyta</taxon>
        <taxon>Bacillariophyta</taxon>
        <taxon>Coscinodiscophyceae</taxon>
        <taxon>Chaetocerotophycidae</taxon>
        <taxon>Chaetocerotales</taxon>
        <taxon>Chaetocerotaceae</taxon>
        <taxon>Chaetoceros</taxon>
    </lineage>
</organism>